<dbReference type="PANTHER" id="PTHR43316:SF8">
    <property type="entry name" value="HAD FAMILY HYDROLASE"/>
    <property type="match status" value="1"/>
</dbReference>
<gene>
    <name evidence="2" type="ORF">CVM39_05995</name>
    <name evidence="3" type="ORF">SAMN06297129_0882</name>
</gene>
<dbReference type="InterPro" id="IPR036412">
    <property type="entry name" value="HAD-like_sf"/>
</dbReference>
<evidence type="ECO:0000313" key="2">
    <source>
        <dbReference type="EMBL" id="PJE30262.1"/>
    </source>
</evidence>
<dbReference type="Pfam" id="PF00702">
    <property type="entry name" value="Hydrolase"/>
    <property type="match status" value="1"/>
</dbReference>
<dbReference type="EMBL" id="PGTD01000013">
    <property type="protein sequence ID" value="PJE30262.1"/>
    <property type="molecule type" value="Genomic_DNA"/>
</dbReference>
<reference evidence="2 5" key="2">
    <citation type="journal article" date="2018" name="Int. J. Syst. Evol. Microbiol.">
        <title>Pseudooceanicola lipolyticus sp. nov., a marine alphaproteobacterium, reclassification of Oceanicola flagellatus as Pseudooceanicola flagellatus comb. nov. and emended description of the genus Pseudooceanicola.</title>
        <authorList>
            <person name="Huang M.-M."/>
            <person name="Guo L.-L."/>
            <person name="Wu Y.-H."/>
            <person name="Lai Q.-L."/>
            <person name="Shao Z.-Z."/>
            <person name="Wang C.-S."/>
            <person name="Wu M."/>
            <person name="Xu X.-W."/>
        </authorList>
    </citation>
    <scope>NUCLEOTIDE SEQUENCE [LARGE SCALE GENOMIC DNA]</scope>
    <source>
        <strain evidence="2 5">Ar-45</strain>
    </source>
</reference>
<reference evidence="3 4" key="1">
    <citation type="submission" date="2017-09" db="EMBL/GenBank/DDBJ databases">
        <authorList>
            <person name="Ehlers B."/>
            <person name="Leendertz F.H."/>
        </authorList>
    </citation>
    <scope>NUCLEOTIDE SEQUENCE [LARGE SCALE GENOMIC DNA]</scope>
    <source>
        <strain evidence="3 4">CGMCC 1.12662</strain>
    </source>
</reference>
<dbReference type="SUPFAM" id="SSF56784">
    <property type="entry name" value="HAD-like"/>
    <property type="match status" value="1"/>
</dbReference>
<dbReference type="EMBL" id="OBEA01000001">
    <property type="protein sequence ID" value="SNY41589.1"/>
    <property type="molecule type" value="Genomic_DNA"/>
</dbReference>
<dbReference type="SFLD" id="SFLDS00003">
    <property type="entry name" value="Haloacid_Dehalogenase"/>
    <property type="match status" value="1"/>
</dbReference>
<dbReference type="InterPro" id="IPR023214">
    <property type="entry name" value="HAD_sf"/>
</dbReference>
<dbReference type="RefSeq" id="WP_097144627.1">
    <property type="nucleotide sequence ID" value="NZ_OBEA01000001.1"/>
</dbReference>
<evidence type="ECO:0000313" key="3">
    <source>
        <dbReference type="EMBL" id="SNY41589.1"/>
    </source>
</evidence>
<proteinExistence type="predicted"/>
<dbReference type="AlphaFoldDB" id="A0A285I0W3"/>
<evidence type="ECO:0000256" key="1">
    <source>
        <dbReference type="ARBA" id="ARBA00022801"/>
    </source>
</evidence>
<sequence>MTRKITTIGFDADDTLWHNERFFQLTQERFAELLAEHADPDHLAERLLAAERRNLGHYGFGIKGFVLSMIETALEVTDKRVPGEVISQLIAAGQEMLQHPIELLPHAREAVEQLSEDHLVVLITKGDLLDQERKLAQSGLGDLFDGIEIVSDKTSDIYARIFAAHGGGATQALMVGNSMKSDVLPAIAAGAHGVHIPHGQTWALEHAEAPEAEPRFHALPDLGELPELVARIG</sequence>
<dbReference type="CDD" id="cd07515">
    <property type="entry name" value="HAD-like"/>
    <property type="match status" value="1"/>
</dbReference>
<evidence type="ECO:0000313" key="4">
    <source>
        <dbReference type="Proteomes" id="UP000231655"/>
    </source>
</evidence>
<dbReference type="Gene3D" id="3.40.50.1000">
    <property type="entry name" value="HAD superfamily/HAD-like"/>
    <property type="match status" value="1"/>
</dbReference>
<keyword evidence="1 3" id="KW-0378">Hydrolase</keyword>
<evidence type="ECO:0000313" key="5">
    <source>
        <dbReference type="Proteomes" id="UP000231702"/>
    </source>
</evidence>
<dbReference type="PANTHER" id="PTHR43316">
    <property type="entry name" value="HYDROLASE, HALOACID DELAHOGENASE-RELATED"/>
    <property type="match status" value="1"/>
</dbReference>
<name>A0A285I0W3_9RHOB</name>
<dbReference type="Gene3D" id="1.10.150.240">
    <property type="entry name" value="Putative phosphatase, domain 2"/>
    <property type="match status" value="1"/>
</dbReference>
<dbReference type="InterPro" id="IPR051540">
    <property type="entry name" value="S-2-haloacid_dehalogenase"/>
</dbReference>
<protein>
    <submittedName>
        <fullName evidence="2">HAD family hydrolase</fullName>
    </submittedName>
    <submittedName>
        <fullName evidence="3">Putative hydrolase of the HAD superfamily</fullName>
    </submittedName>
</protein>
<dbReference type="SFLD" id="SFLDG01129">
    <property type="entry name" value="C1.5:_HAD__Beta-PGM__Phosphata"/>
    <property type="match status" value="1"/>
</dbReference>
<keyword evidence="5" id="KW-1185">Reference proteome</keyword>
<accession>A0A285I0W3</accession>
<organism evidence="3 4">
    <name type="scientific">Pseudooceanicola antarcticus</name>
    <dbReference type="NCBI Taxonomy" id="1247613"/>
    <lineage>
        <taxon>Bacteria</taxon>
        <taxon>Pseudomonadati</taxon>
        <taxon>Pseudomonadota</taxon>
        <taxon>Alphaproteobacteria</taxon>
        <taxon>Rhodobacterales</taxon>
        <taxon>Paracoccaceae</taxon>
        <taxon>Pseudooceanicola</taxon>
    </lineage>
</organism>
<dbReference type="GO" id="GO:0016787">
    <property type="term" value="F:hydrolase activity"/>
    <property type="evidence" value="ECO:0007669"/>
    <property type="project" value="UniProtKB-KW"/>
</dbReference>
<dbReference type="Proteomes" id="UP000231702">
    <property type="component" value="Unassembled WGS sequence"/>
</dbReference>
<dbReference type="Proteomes" id="UP000231655">
    <property type="component" value="Unassembled WGS sequence"/>
</dbReference>
<dbReference type="InterPro" id="IPR023198">
    <property type="entry name" value="PGP-like_dom2"/>
</dbReference>
<dbReference type="OrthoDB" id="6101375at2"/>